<evidence type="ECO:0000313" key="2">
    <source>
        <dbReference type="EMBL" id="XAE44987.1"/>
    </source>
</evidence>
<dbReference type="Gene3D" id="3.40.190.10">
    <property type="entry name" value="Periplasmic binding protein-like II"/>
    <property type="match status" value="2"/>
</dbReference>
<organism evidence="2 3">
    <name type="scientific">Nguyenibacter vanlangensis</name>
    <dbReference type="NCBI Taxonomy" id="1216886"/>
    <lineage>
        <taxon>Bacteria</taxon>
        <taxon>Pseudomonadati</taxon>
        <taxon>Pseudomonadota</taxon>
        <taxon>Alphaproteobacteria</taxon>
        <taxon>Acetobacterales</taxon>
        <taxon>Acetobacteraceae</taxon>
        <taxon>Nguyenibacter</taxon>
    </lineage>
</organism>
<sequence>MAAGLLPWAARARGGRTVDVLYAGSLLTAMERGIGPAFDATGTDVFRGYAGGSGALANQIAAGLRRADIYISADPALNLRLGAAHGDHVRWYALFAQSPLVLGYDPRGRFAAALQSDPWYLALQRPGVRIGRTDPLLDPKGALTVKLLHQAETYYRQPGLADRILHAGDGDRQVRPEENLVGRLQSGQIDVGFFYATETAALHIPAMTLPPALALSARYTVTILRDAPNPDGAERLVAFLLGARGRAVLAQYGLQVPGLRDAPTVMGDPAAVPPALRSLLRPA</sequence>
<name>A0ABZ3DB34_9PROT</name>
<reference evidence="2 3" key="1">
    <citation type="submission" date="2024-04" db="EMBL/GenBank/DDBJ databases">
        <title>Complete genome sequence of Nguyenibacter vanlangesis HBCM-1154, a strain capable of nitrogen fixation, IAA production, and phosphorus solubilization isolated from sugarcane soil.</title>
        <authorList>
            <person name="MY HANH P."/>
        </authorList>
    </citation>
    <scope>NUCLEOTIDE SEQUENCE [LARGE SCALE GENOMIC DNA]</scope>
    <source>
        <strain evidence="2 3">HBCM 1154</strain>
    </source>
</reference>
<dbReference type="Pfam" id="PF13531">
    <property type="entry name" value="SBP_bac_11"/>
    <property type="match status" value="1"/>
</dbReference>
<dbReference type="SUPFAM" id="SSF53850">
    <property type="entry name" value="Periplasmic binding protein-like II"/>
    <property type="match status" value="1"/>
</dbReference>
<dbReference type="PANTHER" id="PTHR30632">
    <property type="entry name" value="MOLYBDATE-BINDING PERIPLASMIC PROTEIN"/>
    <property type="match status" value="1"/>
</dbReference>
<proteinExistence type="inferred from homology"/>
<dbReference type="RefSeq" id="WP_342630154.1">
    <property type="nucleotide sequence ID" value="NZ_CP152276.1"/>
</dbReference>
<dbReference type="Proteomes" id="UP001449795">
    <property type="component" value="Chromosome"/>
</dbReference>
<dbReference type="EMBL" id="CP152276">
    <property type="protein sequence ID" value="XAE44987.1"/>
    <property type="molecule type" value="Genomic_DNA"/>
</dbReference>
<gene>
    <name evidence="2" type="ORF">AAC691_05230</name>
</gene>
<keyword evidence="3" id="KW-1185">Reference proteome</keyword>
<dbReference type="PANTHER" id="PTHR30632:SF16">
    <property type="entry name" value="MOLYBDATE_TUNGSTATE-BINDING PROTEIN WTPA"/>
    <property type="match status" value="1"/>
</dbReference>
<accession>A0ABZ3DB34</accession>
<dbReference type="CDD" id="cd13540">
    <property type="entry name" value="PBP2_ModA_WtpA"/>
    <property type="match status" value="1"/>
</dbReference>
<protein>
    <submittedName>
        <fullName evidence="2">Extracellular solute-binding protein</fullName>
    </submittedName>
</protein>
<comment type="similarity">
    <text evidence="1">Belongs to the bacterial solute-binding protein 1 family. WtpA subfamily.</text>
</comment>
<dbReference type="InterPro" id="IPR050682">
    <property type="entry name" value="ModA/WtpA"/>
</dbReference>
<evidence type="ECO:0000313" key="3">
    <source>
        <dbReference type="Proteomes" id="UP001449795"/>
    </source>
</evidence>
<evidence type="ECO:0000256" key="1">
    <source>
        <dbReference type="ARBA" id="ARBA00009438"/>
    </source>
</evidence>